<dbReference type="InterPro" id="IPR023404">
    <property type="entry name" value="rSAM_horseshoe"/>
</dbReference>
<dbReference type="SMART" id="SM00729">
    <property type="entry name" value="Elp3"/>
    <property type="match status" value="1"/>
</dbReference>
<dbReference type="RefSeq" id="WP_283754462.1">
    <property type="nucleotide sequence ID" value="NZ_JAQOSP010000100.1"/>
</dbReference>
<comment type="subcellular location">
    <subcellularLocation>
        <location evidence="3">Cytoplasm</location>
    </subcellularLocation>
</comment>
<keyword evidence="3" id="KW-0004">4Fe-4S</keyword>
<proteinExistence type="inferred from homology"/>
<dbReference type="InterPro" id="IPR004559">
    <property type="entry name" value="HemW-like"/>
</dbReference>
<dbReference type="SUPFAM" id="SSF102114">
    <property type="entry name" value="Radical SAM enzymes"/>
    <property type="match status" value="1"/>
</dbReference>
<reference evidence="5 6" key="1">
    <citation type="submission" date="2023-01" db="EMBL/GenBank/DDBJ databases">
        <title>Novel diversity within Roseofilum (Cyanobacteria; Desertifilaceae) from marine benthic mats with descriptions of four novel species.</title>
        <authorList>
            <person name="Wang Y."/>
            <person name="Berthold D.E."/>
            <person name="Hu J."/>
            <person name="Lefler F.W."/>
            <person name="Laughinghouse H.D. IV."/>
        </authorList>
    </citation>
    <scope>NUCLEOTIDE SEQUENCE [LARGE SCALE GENOMIC DNA]</scope>
    <source>
        <strain evidence="5 6">BLCC-M154</strain>
    </source>
</reference>
<keyword evidence="3" id="KW-0411">Iron-sulfur</keyword>
<dbReference type="SFLD" id="SFLDF00562">
    <property type="entry name" value="HemN-like__clustered_with_heat"/>
    <property type="match status" value="1"/>
</dbReference>
<dbReference type="InterPro" id="IPR006638">
    <property type="entry name" value="Elp3/MiaA/NifB-like_rSAM"/>
</dbReference>
<evidence type="ECO:0000259" key="4">
    <source>
        <dbReference type="PROSITE" id="PS51918"/>
    </source>
</evidence>
<dbReference type="InterPro" id="IPR010723">
    <property type="entry name" value="HemN_C"/>
</dbReference>
<dbReference type="NCBIfam" id="TIGR00539">
    <property type="entry name" value="hemN_rel"/>
    <property type="match status" value="1"/>
</dbReference>
<dbReference type="SFLD" id="SFLDG01082">
    <property type="entry name" value="B12-binding_domain_containing"/>
    <property type="match status" value="1"/>
</dbReference>
<evidence type="ECO:0000256" key="2">
    <source>
        <dbReference type="ARBA" id="ARBA00017228"/>
    </source>
</evidence>
<comment type="function">
    <text evidence="3">Probably acts as a heme chaperone, transferring heme to an unknown acceptor. Binds one molecule of heme per monomer, possibly covalently. Binds 1 [4Fe-4S] cluster. The cluster is coordinated with 3 cysteines and an exchangeable S-adenosyl-L-methionine.</text>
</comment>
<evidence type="ECO:0000313" key="6">
    <source>
        <dbReference type="Proteomes" id="UP001235303"/>
    </source>
</evidence>
<sequence length="410" mass="46725">MEHQQPSLAIPRSAYLHIPFCRRRCFYCDFAISVVGDRRWGDSSPAISHYIEVLIAEIQQTPRHGVSLETVFFGGGTPSLLSVSQLEQLLTTLDRQFGVTSSAEISMEIDPGTFDREKLQGFLALGVNRISLGVQSFDDRILKLCGRSHTSTEIYQAIDLIHQAQVDNFSIDLISGLPEQTPEQWQQTLQAALAISPPHLSVYDLIIEPMTVFERRYESGKLTLPTDETSAQFYRLTSQILREAGYDHYEISNYARPGYYCRHNRVYWHNQPYYGWGMGAASYIDGIRFTRPRTRQTYYQWLQDGGVIDTPPLSDTEQFLETLMLGLRLAEGLSLKTLTDRFGYPPLQQLSPSWYPYYQQGWINLYTLNGQPWLPGQPLPSTGQICLSDPEGFLFSNTVLAEMFQVLSNE</sequence>
<dbReference type="SFLD" id="SFLDS00029">
    <property type="entry name" value="Radical_SAM"/>
    <property type="match status" value="2"/>
</dbReference>
<dbReference type="SFLD" id="SFLDG01065">
    <property type="entry name" value="anaerobic_coproporphyrinogen-I"/>
    <property type="match status" value="2"/>
</dbReference>
<comment type="caution">
    <text evidence="5">The sequence shown here is derived from an EMBL/GenBank/DDBJ whole genome shotgun (WGS) entry which is preliminary data.</text>
</comment>
<dbReference type="PROSITE" id="PS51918">
    <property type="entry name" value="RADICAL_SAM"/>
    <property type="match status" value="1"/>
</dbReference>
<organism evidence="5 6">
    <name type="scientific">Roseofilum acuticapitatum BLCC-M154</name>
    <dbReference type="NCBI Taxonomy" id="3022444"/>
    <lineage>
        <taxon>Bacteria</taxon>
        <taxon>Bacillati</taxon>
        <taxon>Cyanobacteriota</taxon>
        <taxon>Cyanophyceae</taxon>
        <taxon>Desertifilales</taxon>
        <taxon>Desertifilaceae</taxon>
        <taxon>Roseofilum</taxon>
        <taxon>Roseofilum acuticapitatum</taxon>
    </lineage>
</organism>
<evidence type="ECO:0000256" key="1">
    <source>
        <dbReference type="ARBA" id="ARBA00006100"/>
    </source>
</evidence>
<keyword evidence="6" id="KW-1185">Reference proteome</keyword>
<keyword evidence="3" id="KW-0408">Iron</keyword>
<feature type="domain" description="Radical SAM core" evidence="4">
    <location>
        <begin position="6"/>
        <end position="247"/>
    </location>
</feature>
<keyword evidence="3" id="KW-0949">S-adenosyl-L-methionine</keyword>
<dbReference type="EMBL" id="JAQOSP010000100">
    <property type="protein sequence ID" value="MDJ1170702.1"/>
    <property type="molecule type" value="Genomic_DNA"/>
</dbReference>
<comment type="similarity">
    <text evidence="1">Belongs to the anaerobic coproporphyrinogen-III oxidase family. HemW subfamily.</text>
</comment>
<evidence type="ECO:0000256" key="3">
    <source>
        <dbReference type="RuleBase" id="RU364116"/>
    </source>
</evidence>
<dbReference type="PANTHER" id="PTHR13932:SF5">
    <property type="entry name" value="RADICAL S-ADENOSYL METHIONINE DOMAIN-CONTAINING PROTEIN 1, MITOCHONDRIAL"/>
    <property type="match status" value="1"/>
</dbReference>
<dbReference type="InterPro" id="IPR007197">
    <property type="entry name" value="rSAM"/>
</dbReference>
<dbReference type="Pfam" id="PF06969">
    <property type="entry name" value="HemN_C"/>
    <property type="match status" value="1"/>
</dbReference>
<accession>A0ABT7AUW4</accession>
<gene>
    <name evidence="5" type="primary">hemW</name>
    <name evidence="5" type="ORF">PMG71_14820</name>
</gene>
<name>A0ABT7AUW4_9CYAN</name>
<evidence type="ECO:0000313" key="5">
    <source>
        <dbReference type="EMBL" id="MDJ1170702.1"/>
    </source>
</evidence>
<keyword evidence="3" id="KW-0963">Cytoplasm</keyword>
<protein>
    <recommendedName>
        <fullName evidence="2 3">Heme chaperone HemW</fullName>
    </recommendedName>
</protein>
<keyword evidence="3" id="KW-0349">Heme</keyword>
<keyword evidence="3" id="KW-0143">Chaperone</keyword>
<dbReference type="SFLD" id="SFLDF00288">
    <property type="entry name" value="HemN-like__clustered_with_nucl"/>
    <property type="match status" value="1"/>
</dbReference>
<dbReference type="InterPro" id="IPR034505">
    <property type="entry name" value="Coproporphyrinogen-III_oxidase"/>
</dbReference>
<keyword evidence="3" id="KW-0479">Metal-binding</keyword>
<dbReference type="Pfam" id="PF04055">
    <property type="entry name" value="Radical_SAM"/>
    <property type="match status" value="1"/>
</dbReference>
<dbReference type="Gene3D" id="3.80.30.20">
    <property type="entry name" value="tm_1862 like domain"/>
    <property type="match status" value="1"/>
</dbReference>
<dbReference type="PANTHER" id="PTHR13932">
    <property type="entry name" value="COPROPORPHYRINIGEN III OXIDASE"/>
    <property type="match status" value="1"/>
</dbReference>
<dbReference type="Proteomes" id="UP001235303">
    <property type="component" value="Unassembled WGS sequence"/>
</dbReference>
<dbReference type="InterPro" id="IPR058240">
    <property type="entry name" value="rSAM_sf"/>
</dbReference>